<proteinExistence type="predicted"/>
<feature type="domain" description="GP-PDE" evidence="1">
    <location>
        <begin position="60"/>
        <end position="285"/>
    </location>
</feature>
<sequence>MPAAIGGNRTRTAATRAALAAVAVLSIAGGSLALGQYRADAPADRTVTTSATTPQACFTPLIAGHRGSPRHAPENSIASYAAALSEGADWLETDVRVTRDGVPVLLHDLTVDRTTNGTGQVQDLTYEQVSRLRTKDGRNAQPIPRLADLLEWLKGRHARLLMEIKELRNPQDAARIARMASTSGVDVELYSFYAPALRIAHAAAPEMPTTLLQSSWYAEDPGTLPLRALSLEAPMAGKGRVDTEHGRGRLVYAWTVDDTRGWTQLAAAGADVVITDDPQGAKAWRDRRCQAARAALAPSGG</sequence>
<name>A0ABP9DYV1_9ACTN</name>
<evidence type="ECO:0000259" key="1">
    <source>
        <dbReference type="PROSITE" id="PS51704"/>
    </source>
</evidence>
<reference evidence="3" key="1">
    <citation type="journal article" date="2019" name="Int. J. Syst. Evol. Microbiol.">
        <title>The Global Catalogue of Microorganisms (GCM) 10K type strain sequencing project: providing services to taxonomists for standard genome sequencing and annotation.</title>
        <authorList>
            <consortium name="The Broad Institute Genomics Platform"/>
            <consortium name="The Broad Institute Genome Sequencing Center for Infectious Disease"/>
            <person name="Wu L."/>
            <person name="Ma J."/>
        </authorList>
    </citation>
    <scope>NUCLEOTIDE SEQUENCE [LARGE SCALE GENOMIC DNA]</scope>
    <source>
        <strain evidence="3">JCM 13006</strain>
    </source>
</reference>
<gene>
    <name evidence="2" type="ORF">GCM10023235_44240</name>
</gene>
<dbReference type="Gene3D" id="3.20.20.190">
    <property type="entry name" value="Phosphatidylinositol (PI) phosphodiesterase"/>
    <property type="match status" value="1"/>
</dbReference>
<dbReference type="InterPro" id="IPR030395">
    <property type="entry name" value="GP_PDE_dom"/>
</dbReference>
<dbReference type="EMBL" id="BAABIS010000001">
    <property type="protein sequence ID" value="GAA4861270.1"/>
    <property type="molecule type" value="Genomic_DNA"/>
</dbReference>
<evidence type="ECO:0000313" key="2">
    <source>
        <dbReference type="EMBL" id="GAA4861270.1"/>
    </source>
</evidence>
<dbReference type="InterPro" id="IPR017946">
    <property type="entry name" value="PLC-like_Pdiesterase_TIM-brl"/>
</dbReference>
<organism evidence="2 3">
    <name type="scientific">Kitasatospora terrestris</name>
    <dbReference type="NCBI Taxonomy" id="258051"/>
    <lineage>
        <taxon>Bacteria</taxon>
        <taxon>Bacillati</taxon>
        <taxon>Actinomycetota</taxon>
        <taxon>Actinomycetes</taxon>
        <taxon>Kitasatosporales</taxon>
        <taxon>Streptomycetaceae</taxon>
        <taxon>Kitasatospora</taxon>
    </lineage>
</organism>
<comment type="caution">
    <text evidence="2">The sequence shown here is derived from an EMBL/GenBank/DDBJ whole genome shotgun (WGS) entry which is preliminary data.</text>
</comment>
<dbReference type="PANTHER" id="PTHR46211">
    <property type="entry name" value="GLYCEROPHOSPHORYL DIESTER PHOSPHODIESTERASE"/>
    <property type="match status" value="1"/>
</dbReference>
<dbReference type="SUPFAM" id="SSF51695">
    <property type="entry name" value="PLC-like phosphodiesterases"/>
    <property type="match status" value="1"/>
</dbReference>
<dbReference type="RefSeq" id="WP_345698594.1">
    <property type="nucleotide sequence ID" value="NZ_BAABIS010000001.1"/>
</dbReference>
<evidence type="ECO:0000313" key="3">
    <source>
        <dbReference type="Proteomes" id="UP001501752"/>
    </source>
</evidence>
<dbReference type="Pfam" id="PF03009">
    <property type="entry name" value="GDPD"/>
    <property type="match status" value="1"/>
</dbReference>
<keyword evidence="3" id="KW-1185">Reference proteome</keyword>
<dbReference type="PROSITE" id="PS51704">
    <property type="entry name" value="GP_PDE"/>
    <property type="match status" value="1"/>
</dbReference>
<dbReference type="Proteomes" id="UP001501752">
    <property type="component" value="Unassembled WGS sequence"/>
</dbReference>
<protein>
    <submittedName>
        <fullName evidence="2">Glycerophosphodiester phosphodiesterase</fullName>
    </submittedName>
</protein>
<accession>A0ABP9DYV1</accession>
<dbReference type="PANTHER" id="PTHR46211:SF1">
    <property type="entry name" value="GLYCEROPHOSPHODIESTER PHOSPHODIESTERASE, CYTOPLASMIC"/>
    <property type="match status" value="1"/>
</dbReference>